<feature type="non-terminal residue" evidence="2">
    <location>
        <position position="79"/>
    </location>
</feature>
<dbReference type="AlphaFoldDB" id="A0A932CLV6"/>
<dbReference type="EMBL" id="JACPRF010000069">
    <property type="protein sequence ID" value="MBI2875708.1"/>
    <property type="molecule type" value="Genomic_DNA"/>
</dbReference>
<organism evidence="2 3">
    <name type="scientific">Tectimicrobiota bacterium</name>
    <dbReference type="NCBI Taxonomy" id="2528274"/>
    <lineage>
        <taxon>Bacteria</taxon>
        <taxon>Pseudomonadati</taxon>
        <taxon>Nitrospinota/Tectimicrobiota group</taxon>
        <taxon>Candidatus Tectimicrobiota</taxon>
    </lineage>
</organism>
<dbReference type="InterPro" id="IPR045648">
    <property type="entry name" value="CRISPR-assoc_Cas6-like_N"/>
</dbReference>
<reference evidence="2" key="1">
    <citation type="submission" date="2020-07" db="EMBL/GenBank/DDBJ databases">
        <title>Huge and variable diversity of episymbiotic CPR bacteria and DPANN archaea in groundwater ecosystems.</title>
        <authorList>
            <person name="He C.Y."/>
            <person name="Keren R."/>
            <person name="Whittaker M."/>
            <person name="Farag I.F."/>
            <person name="Doudna J."/>
            <person name="Cate J.H.D."/>
            <person name="Banfield J.F."/>
        </authorList>
    </citation>
    <scope>NUCLEOTIDE SEQUENCE</scope>
    <source>
        <strain evidence="2">NC_groundwater_672_Ag_B-0.1um_62_36</strain>
    </source>
</reference>
<evidence type="ECO:0000259" key="1">
    <source>
        <dbReference type="Pfam" id="PF19308"/>
    </source>
</evidence>
<protein>
    <recommendedName>
        <fullName evidence="1">CRISPR-associated protein Cas6-like N-terminal domain-containing protein</fullName>
    </recommendedName>
</protein>
<dbReference type="InterPro" id="IPR045747">
    <property type="entry name" value="CRISPR-assoc_prot_Cas6_N_sf"/>
</dbReference>
<dbReference type="Proteomes" id="UP000769766">
    <property type="component" value="Unassembled WGS sequence"/>
</dbReference>
<gene>
    <name evidence="2" type="ORF">HYY20_02370</name>
</gene>
<accession>A0A932CLV6</accession>
<evidence type="ECO:0000313" key="3">
    <source>
        <dbReference type="Proteomes" id="UP000769766"/>
    </source>
</evidence>
<dbReference type="Gene3D" id="3.30.70.1890">
    <property type="match status" value="1"/>
</dbReference>
<sequence>MPISAVIHLFPPENVLLPPTMGNLIHGAFLDIFDRVDPVIAKRLHAGNGCQPFTVSPLQGKFEQQGGDRILVREGTECW</sequence>
<evidence type="ECO:0000313" key="2">
    <source>
        <dbReference type="EMBL" id="MBI2875708.1"/>
    </source>
</evidence>
<comment type="caution">
    <text evidence="2">The sequence shown here is derived from an EMBL/GenBank/DDBJ whole genome shotgun (WGS) entry which is preliminary data.</text>
</comment>
<feature type="domain" description="CRISPR-associated protein Cas6-like N-terminal" evidence="1">
    <location>
        <begin position="1"/>
        <end position="65"/>
    </location>
</feature>
<name>A0A932CLV6_UNCTE</name>
<dbReference type="Pfam" id="PF19308">
    <property type="entry name" value="CRISPR_Cas6_N"/>
    <property type="match status" value="1"/>
</dbReference>
<proteinExistence type="predicted"/>